<reference evidence="3" key="1">
    <citation type="submission" date="2023-05" db="EMBL/GenBank/DDBJ databases">
        <authorList>
            <person name="Stuckert A."/>
        </authorList>
    </citation>
    <scope>NUCLEOTIDE SEQUENCE</scope>
</reference>
<keyword evidence="2" id="KW-0732">Signal</keyword>
<feature type="compositionally biased region" description="Polar residues" evidence="1">
    <location>
        <begin position="46"/>
        <end position="55"/>
    </location>
</feature>
<organism evidence="3 4">
    <name type="scientific">Staurois parvus</name>
    <dbReference type="NCBI Taxonomy" id="386267"/>
    <lineage>
        <taxon>Eukaryota</taxon>
        <taxon>Metazoa</taxon>
        <taxon>Chordata</taxon>
        <taxon>Craniata</taxon>
        <taxon>Vertebrata</taxon>
        <taxon>Euteleostomi</taxon>
        <taxon>Amphibia</taxon>
        <taxon>Batrachia</taxon>
        <taxon>Anura</taxon>
        <taxon>Neobatrachia</taxon>
        <taxon>Ranoidea</taxon>
        <taxon>Ranidae</taxon>
        <taxon>Staurois</taxon>
    </lineage>
</organism>
<evidence type="ECO:0000313" key="4">
    <source>
        <dbReference type="Proteomes" id="UP001162483"/>
    </source>
</evidence>
<dbReference type="Proteomes" id="UP001162483">
    <property type="component" value="Unassembled WGS sequence"/>
</dbReference>
<accession>A0ABN9EXF4</accession>
<dbReference type="EMBL" id="CATNWA010015908">
    <property type="protein sequence ID" value="CAI9588003.1"/>
    <property type="molecule type" value="Genomic_DNA"/>
</dbReference>
<sequence>PLTSVWTVLFGPVLITCTLSRKKKTKTSLPKYTKLSMCLIACTAQNPLGRSNNNNNKEEQRSQDQTAFLHNAED</sequence>
<gene>
    <name evidence="3" type="ORF">SPARVUS_LOCUS10687207</name>
</gene>
<name>A0ABN9EXF4_9NEOB</name>
<feature type="region of interest" description="Disordered" evidence="1">
    <location>
        <begin position="46"/>
        <end position="74"/>
    </location>
</feature>
<protein>
    <submittedName>
        <fullName evidence="3">Uncharacterized protein</fullName>
    </submittedName>
</protein>
<keyword evidence="4" id="KW-1185">Reference proteome</keyword>
<evidence type="ECO:0000313" key="3">
    <source>
        <dbReference type="EMBL" id="CAI9588003.1"/>
    </source>
</evidence>
<evidence type="ECO:0000256" key="1">
    <source>
        <dbReference type="SAM" id="MobiDB-lite"/>
    </source>
</evidence>
<feature type="signal peptide" evidence="2">
    <location>
        <begin position="1"/>
        <end position="20"/>
    </location>
</feature>
<feature type="chain" id="PRO_5045313410" evidence="2">
    <location>
        <begin position="21"/>
        <end position="74"/>
    </location>
</feature>
<proteinExistence type="predicted"/>
<feature type="non-terminal residue" evidence="3">
    <location>
        <position position="1"/>
    </location>
</feature>
<evidence type="ECO:0000256" key="2">
    <source>
        <dbReference type="SAM" id="SignalP"/>
    </source>
</evidence>
<comment type="caution">
    <text evidence="3">The sequence shown here is derived from an EMBL/GenBank/DDBJ whole genome shotgun (WGS) entry which is preliminary data.</text>
</comment>